<feature type="non-terminal residue" evidence="1">
    <location>
        <position position="38"/>
    </location>
</feature>
<keyword evidence="2" id="KW-1185">Reference proteome</keyword>
<evidence type="ECO:0000313" key="2">
    <source>
        <dbReference type="Proteomes" id="UP000499080"/>
    </source>
</evidence>
<dbReference type="EMBL" id="BGPR01000002">
    <property type="protein sequence ID" value="GBL72687.1"/>
    <property type="molecule type" value="Genomic_DNA"/>
</dbReference>
<dbReference type="Proteomes" id="UP000499080">
    <property type="component" value="Unassembled WGS sequence"/>
</dbReference>
<proteinExistence type="predicted"/>
<protein>
    <submittedName>
        <fullName evidence="1">Uncharacterized protein</fullName>
    </submittedName>
</protein>
<reference evidence="1 2" key="1">
    <citation type="journal article" date="2019" name="Sci. Rep.">
        <title>Orb-weaving spider Araneus ventricosus genome elucidates the spidroin gene catalogue.</title>
        <authorList>
            <person name="Kono N."/>
            <person name="Nakamura H."/>
            <person name="Ohtoshi R."/>
            <person name="Moran D.A.P."/>
            <person name="Shinohara A."/>
            <person name="Yoshida Y."/>
            <person name="Fujiwara M."/>
            <person name="Mori M."/>
            <person name="Tomita M."/>
            <person name="Arakawa K."/>
        </authorList>
    </citation>
    <scope>NUCLEOTIDE SEQUENCE [LARGE SCALE GENOMIC DNA]</scope>
</reference>
<organism evidence="1 2">
    <name type="scientific">Araneus ventricosus</name>
    <name type="common">Orbweaver spider</name>
    <name type="synonym">Epeira ventricosa</name>
    <dbReference type="NCBI Taxonomy" id="182803"/>
    <lineage>
        <taxon>Eukaryota</taxon>
        <taxon>Metazoa</taxon>
        <taxon>Ecdysozoa</taxon>
        <taxon>Arthropoda</taxon>
        <taxon>Chelicerata</taxon>
        <taxon>Arachnida</taxon>
        <taxon>Araneae</taxon>
        <taxon>Araneomorphae</taxon>
        <taxon>Entelegynae</taxon>
        <taxon>Araneoidea</taxon>
        <taxon>Araneidae</taxon>
        <taxon>Araneus</taxon>
    </lineage>
</organism>
<accession>A0A4Y1ZZG2</accession>
<gene>
    <name evidence="1" type="ORF">AVEN_127930_1</name>
</gene>
<dbReference type="AlphaFoldDB" id="A0A4Y1ZZG2"/>
<comment type="caution">
    <text evidence="1">The sequence shown here is derived from an EMBL/GenBank/DDBJ whole genome shotgun (WGS) entry which is preliminary data.</text>
</comment>
<evidence type="ECO:0000313" key="1">
    <source>
        <dbReference type="EMBL" id="GBL72687.1"/>
    </source>
</evidence>
<sequence>MKVSSRKRAENPCILADRGFTYGYVMKVKGLIAIFSKL</sequence>
<name>A0A4Y1ZZG2_ARAVE</name>